<evidence type="ECO:0000256" key="7">
    <source>
        <dbReference type="SAM" id="MobiDB-lite"/>
    </source>
</evidence>
<dbReference type="InterPro" id="IPR000719">
    <property type="entry name" value="Prot_kinase_dom"/>
</dbReference>
<evidence type="ECO:0000313" key="10">
    <source>
        <dbReference type="Proteomes" id="UP000464178"/>
    </source>
</evidence>
<dbReference type="Proteomes" id="UP000464178">
    <property type="component" value="Chromosome"/>
</dbReference>
<dbReference type="AlphaFoldDB" id="A0A6P2D6I4"/>
<evidence type="ECO:0000256" key="2">
    <source>
        <dbReference type="ARBA" id="ARBA00022741"/>
    </source>
</evidence>
<feature type="repeat" description="TPR" evidence="5">
    <location>
        <begin position="825"/>
        <end position="858"/>
    </location>
</feature>
<dbReference type="InterPro" id="IPR011009">
    <property type="entry name" value="Kinase-like_dom_sf"/>
</dbReference>
<dbReference type="Gene3D" id="1.25.40.10">
    <property type="entry name" value="Tetratricopeptide repeat domain"/>
    <property type="match status" value="2"/>
</dbReference>
<proteinExistence type="predicted"/>
<evidence type="ECO:0000256" key="4">
    <source>
        <dbReference type="ARBA" id="ARBA00022840"/>
    </source>
</evidence>
<dbReference type="SUPFAM" id="SSF56112">
    <property type="entry name" value="Protein kinase-like (PK-like)"/>
    <property type="match status" value="1"/>
</dbReference>
<dbReference type="Pfam" id="PF00069">
    <property type="entry name" value="Pkinase"/>
    <property type="match status" value="1"/>
</dbReference>
<evidence type="ECO:0000256" key="6">
    <source>
        <dbReference type="PROSITE-ProRule" id="PRU10141"/>
    </source>
</evidence>
<keyword evidence="4 6" id="KW-0067">ATP-binding</keyword>
<protein>
    <recommendedName>
        <fullName evidence="8">Protein kinase domain-containing protein</fullName>
    </recommendedName>
</protein>
<dbReference type="RefSeq" id="WP_162670122.1">
    <property type="nucleotide sequence ID" value="NZ_LR593886.1"/>
</dbReference>
<feature type="repeat" description="TPR" evidence="5">
    <location>
        <begin position="757"/>
        <end position="790"/>
    </location>
</feature>
<evidence type="ECO:0000256" key="3">
    <source>
        <dbReference type="ARBA" id="ARBA00022777"/>
    </source>
</evidence>
<accession>A0A6P2D6I4</accession>
<keyword evidence="5" id="KW-0802">TPR repeat</keyword>
<feature type="region of interest" description="Disordered" evidence="7">
    <location>
        <begin position="318"/>
        <end position="337"/>
    </location>
</feature>
<evidence type="ECO:0000256" key="1">
    <source>
        <dbReference type="ARBA" id="ARBA00022679"/>
    </source>
</evidence>
<feature type="domain" description="Protein kinase" evidence="8">
    <location>
        <begin position="211"/>
        <end position="541"/>
    </location>
</feature>
<gene>
    <name evidence="9" type="ORF">SOIL9_19700</name>
</gene>
<organism evidence="9 10">
    <name type="scientific">Gemmata massiliana</name>
    <dbReference type="NCBI Taxonomy" id="1210884"/>
    <lineage>
        <taxon>Bacteria</taxon>
        <taxon>Pseudomonadati</taxon>
        <taxon>Planctomycetota</taxon>
        <taxon>Planctomycetia</taxon>
        <taxon>Gemmatales</taxon>
        <taxon>Gemmataceae</taxon>
        <taxon>Gemmata</taxon>
    </lineage>
</organism>
<dbReference type="PROSITE" id="PS00107">
    <property type="entry name" value="PROTEIN_KINASE_ATP"/>
    <property type="match status" value="1"/>
</dbReference>
<dbReference type="GO" id="GO:0005524">
    <property type="term" value="F:ATP binding"/>
    <property type="evidence" value="ECO:0007669"/>
    <property type="project" value="UniProtKB-UniRule"/>
</dbReference>
<dbReference type="Gene3D" id="1.10.510.10">
    <property type="entry name" value="Transferase(Phosphotransferase) domain 1"/>
    <property type="match status" value="2"/>
</dbReference>
<reference evidence="9 10" key="1">
    <citation type="submission" date="2019-05" db="EMBL/GenBank/DDBJ databases">
        <authorList>
            <consortium name="Science for Life Laboratories"/>
        </authorList>
    </citation>
    <scope>NUCLEOTIDE SEQUENCE [LARGE SCALE GENOMIC DNA]</scope>
    <source>
        <strain evidence="9">Soil9</strain>
    </source>
</reference>
<dbReference type="SMART" id="SM00028">
    <property type="entry name" value="TPR"/>
    <property type="match status" value="7"/>
</dbReference>
<dbReference type="InterPro" id="IPR011990">
    <property type="entry name" value="TPR-like_helical_dom_sf"/>
</dbReference>
<dbReference type="SUPFAM" id="SSF48452">
    <property type="entry name" value="TPR-like"/>
    <property type="match status" value="1"/>
</dbReference>
<dbReference type="InterPro" id="IPR017441">
    <property type="entry name" value="Protein_kinase_ATP_BS"/>
</dbReference>
<feature type="repeat" description="TPR" evidence="5">
    <location>
        <begin position="791"/>
        <end position="824"/>
    </location>
</feature>
<dbReference type="EMBL" id="LR593886">
    <property type="protein sequence ID" value="VTR95744.1"/>
    <property type="molecule type" value="Genomic_DNA"/>
</dbReference>
<dbReference type="InterPro" id="IPR008271">
    <property type="entry name" value="Ser/Thr_kinase_AS"/>
</dbReference>
<dbReference type="PROSITE" id="PS00108">
    <property type="entry name" value="PROTEIN_KINASE_ST"/>
    <property type="match status" value="1"/>
</dbReference>
<name>A0A6P2D6I4_9BACT</name>
<dbReference type="GO" id="GO:0004674">
    <property type="term" value="F:protein serine/threonine kinase activity"/>
    <property type="evidence" value="ECO:0007669"/>
    <property type="project" value="TreeGrafter"/>
</dbReference>
<keyword evidence="2 6" id="KW-0547">Nucleotide-binding</keyword>
<dbReference type="CDD" id="cd14014">
    <property type="entry name" value="STKc_PknB_like"/>
    <property type="match status" value="1"/>
</dbReference>
<evidence type="ECO:0000313" key="9">
    <source>
        <dbReference type="EMBL" id="VTR95744.1"/>
    </source>
</evidence>
<dbReference type="Pfam" id="PF13432">
    <property type="entry name" value="TPR_16"/>
    <property type="match status" value="2"/>
</dbReference>
<dbReference type="SMART" id="SM00220">
    <property type="entry name" value="S_TKc"/>
    <property type="match status" value="1"/>
</dbReference>
<evidence type="ECO:0000259" key="8">
    <source>
        <dbReference type="PROSITE" id="PS50011"/>
    </source>
</evidence>
<dbReference type="PROSITE" id="PS50011">
    <property type="entry name" value="PROTEIN_KINASE_DOM"/>
    <property type="match status" value="1"/>
</dbReference>
<dbReference type="Pfam" id="PF00515">
    <property type="entry name" value="TPR_1"/>
    <property type="match status" value="1"/>
</dbReference>
<dbReference type="PROSITE" id="PS50005">
    <property type="entry name" value="TPR"/>
    <property type="match status" value="3"/>
</dbReference>
<dbReference type="InterPro" id="IPR019734">
    <property type="entry name" value="TPR_rpt"/>
</dbReference>
<dbReference type="KEGG" id="gms:SOIL9_19700"/>
<feature type="binding site" evidence="6">
    <location>
        <position position="241"/>
    </location>
    <ligand>
        <name>ATP</name>
        <dbReference type="ChEBI" id="CHEBI:30616"/>
    </ligand>
</feature>
<keyword evidence="10" id="KW-1185">Reference proteome</keyword>
<evidence type="ECO:0000256" key="5">
    <source>
        <dbReference type="PROSITE-ProRule" id="PRU00339"/>
    </source>
</evidence>
<keyword evidence="3 9" id="KW-0418">Kinase</keyword>
<sequence length="1104" mass="121380">MNAPTAAAVPSMSAELAHRVEAFEAALETDPGADFALYLPAPAHPLYPAVLGELVRIDLEHAWTRGRRKRVADYTSRFPAVLTNSVLLAAVAFEEYRQRLRAGDSVHPDEYRNKYGVNTSDWGSFGPGSSLAPGLDEDIARTNAIPALTPPPLDDARTAAVPEMRATQHRNNGNPPRQTARARVLSEAEELSDWQEITASLPDEGTEFIGFHLTRELGRGAFGRVYLARQGDLAGRFVALKVASGLAGESNTLAQLQHPSIVPIYSYHKAGPFQAVCMPFLGGTTLAQVVQHLSLRPNVPKSGRELRSTLTRGNLETSVKTNSGHASGAGSELALPPSDVASAVAPGAEPPLPAEAPEGWARLDGLPYVDAVLALGGQLADGLAHAHNRGILHRDLKPANVLLTDEGRPMLLDFNLAEDMKLRGSAERAMIGGTLPYMAPEHMQAFRSASGVLDGRCDLYGLGVILFELLTGRHPFPVRRGSPRLTVPQMIEDRATPPSPRAMNPAVSPGADAIIRKCLAPKPEDRYQRAEDLREDIDRHLANKRLKFAPDRSVRERARKWARRHPRLASSGVVAALAIFLLTGTVGAAAYTRERTRDLEARGRFADHQTAFRDAQTFLDDRTRSSSRLDEGLEKLRAILTGYGIPEDTGADAWQSTPIVQYLPAADRERVRGDVGETFFLMAQVALLKTAGATDEQERATQLGRATKWNEFAERYGNDRLPRAVREQRARVADLNGSRAEVERLRAESELTPLELPRDLYLAGSQLTRDGHHRAALRHLRRATQLDPENFSAWFLRGTSHLALEQDDQAVMCYSACVSLRPDFAPAWMNRAFAFYRMRIYPEAREDYDRALKLDPKLAEAYVQRGQLREATGDAPGAIEDYTRALATGIAPARAYFKRATAKFLKNDLEGAKADREAGFKVTPADEMSWVARAENLLQFSKDPKAALADVDEALKANPWSVFALELKAHLLSEHLQRPDDALAALNRAIELHPDYVAARAGRGVLLARAGKRAEALRDAQEAVRRDTRAPNLYQVGCIYALTTKTNPEDKRAALNLIWDGIKTGYALDIVDTDSDLDAIRKDQEFQKLVRDAKALNAPRSEAK</sequence>
<keyword evidence="1" id="KW-0808">Transferase</keyword>
<dbReference type="PANTHER" id="PTHR43289">
    <property type="entry name" value="MITOGEN-ACTIVATED PROTEIN KINASE KINASE KINASE 20-RELATED"/>
    <property type="match status" value="1"/>
</dbReference>
<dbReference type="PANTHER" id="PTHR43289:SF6">
    <property type="entry name" value="SERINE_THREONINE-PROTEIN KINASE NEKL-3"/>
    <property type="match status" value="1"/>
</dbReference>